<name>A0A8X6VWB4_TRICX</name>
<proteinExistence type="predicted"/>
<gene>
    <name evidence="1" type="ORF">TNCV_1039441</name>
</gene>
<evidence type="ECO:0000313" key="1">
    <source>
        <dbReference type="EMBL" id="GFY23645.1"/>
    </source>
</evidence>
<reference evidence="1" key="1">
    <citation type="submission" date="2020-08" db="EMBL/GenBank/DDBJ databases">
        <title>Multicomponent nature underlies the extraordinary mechanical properties of spider dragline silk.</title>
        <authorList>
            <person name="Kono N."/>
            <person name="Nakamura H."/>
            <person name="Mori M."/>
            <person name="Yoshida Y."/>
            <person name="Ohtoshi R."/>
            <person name="Malay A.D."/>
            <person name="Moran D.A.P."/>
            <person name="Tomita M."/>
            <person name="Numata K."/>
            <person name="Arakawa K."/>
        </authorList>
    </citation>
    <scope>NUCLEOTIDE SEQUENCE</scope>
</reference>
<dbReference type="AlphaFoldDB" id="A0A8X6VWB4"/>
<evidence type="ECO:0000313" key="2">
    <source>
        <dbReference type="Proteomes" id="UP000887159"/>
    </source>
</evidence>
<accession>A0A8X6VWB4</accession>
<keyword evidence="2" id="KW-1185">Reference proteome</keyword>
<organism evidence="1 2">
    <name type="scientific">Trichonephila clavipes</name>
    <name type="common">Golden silk orbweaver</name>
    <name type="synonym">Nephila clavipes</name>
    <dbReference type="NCBI Taxonomy" id="2585209"/>
    <lineage>
        <taxon>Eukaryota</taxon>
        <taxon>Metazoa</taxon>
        <taxon>Ecdysozoa</taxon>
        <taxon>Arthropoda</taxon>
        <taxon>Chelicerata</taxon>
        <taxon>Arachnida</taxon>
        <taxon>Araneae</taxon>
        <taxon>Araneomorphae</taxon>
        <taxon>Entelegynae</taxon>
        <taxon>Araneoidea</taxon>
        <taxon>Nephilidae</taxon>
        <taxon>Trichonephila</taxon>
    </lineage>
</organism>
<dbReference type="EMBL" id="BMAU01021364">
    <property type="protein sequence ID" value="GFY23645.1"/>
    <property type="molecule type" value="Genomic_DNA"/>
</dbReference>
<dbReference type="Proteomes" id="UP000887159">
    <property type="component" value="Unassembled WGS sequence"/>
</dbReference>
<comment type="caution">
    <text evidence="1">The sequence shown here is derived from an EMBL/GenBank/DDBJ whole genome shotgun (WGS) entry which is preliminary data.</text>
</comment>
<sequence>MDSLNTIGNSWSSVGSTFETSEETSDLEENLSYREGRLRAQCIVASPGNHTHYKFFKYICPLIILLGQSIREFPSILSSSKIEFADKDTLQNICVTNKKNPFVPPVRSHTTCVVNANTFLRQRVGVRIESEFQKIAKEKSRHRKLHFSTSSNKSGEKKIERGCFNAPSIFISRQTFVNNKRLRKPF</sequence>
<protein>
    <submittedName>
        <fullName evidence="1">Uncharacterized protein</fullName>
    </submittedName>
</protein>